<dbReference type="EMBL" id="CP136051">
    <property type="protein sequence ID" value="WOK06535.1"/>
    <property type="molecule type" value="Genomic_DNA"/>
</dbReference>
<keyword evidence="10 13" id="KW-0342">GTP-binding</keyword>
<evidence type="ECO:0000256" key="9">
    <source>
        <dbReference type="ARBA" id="ARBA00023065"/>
    </source>
</evidence>
<evidence type="ECO:0000259" key="14">
    <source>
        <dbReference type="PROSITE" id="PS51711"/>
    </source>
</evidence>
<feature type="transmembrane region" description="Helical" evidence="13">
    <location>
        <begin position="514"/>
        <end position="533"/>
    </location>
</feature>
<evidence type="ECO:0000256" key="13">
    <source>
        <dbReference type="RuleBase" id="RU362098"/>
    </source>
</evidence>
<evidence type="ECO:0000256" key="7">
    <source>
        <dbReference type="ARBA" id="ARBA00022989"/>
    </source>
</evidence>
<feature type="transmembrane region" description="Helical" evidence="13">
    <location>
        <begin position="685"/>
        <end position="704"/>
    </location>
</feature>
<feature type="transmembrane region" description="Helical" evidence="13">
    <location>
        <begin position="338"/>
        <end position="362"/>
    </location>
</feature>
<dbReference type="InterPro" id="IPR011640">
    <property type="entry name" value="Fe2_transport_prot_B_C"/>
</dbReference>
<dbReference type="CDD" id="cd01879">
    <property type="entry name" value="FeoB"/>
    <property type="match status" value="1"/>
</dbReference>
<keyword evidence="16" id="KW-1185">Reference proteome</keyword>
<sequence>MPDSHKVKVALVGNPNAGKSSLFNYLTGLNQKIGNFPGVTVDKRVGKAHLPNGQAIEVLDLPGTYSIYPRSMDEQVVVDTLLNENAADYPDVVIVIVDASNLKRNLLLFTEVHDLGIPVILALNMMDVASQKGLDINATALSRVLEVPVVSINARTGAGLDRLKNALTIPLGPVTPPLYDVLALAPEAIEETKEQLELDHNYKAYQYLINSPTLPSLNGDGESIAKHIIQKHDLEVRVIQAHETLERYSMIDGILAKVLSRKPTQQQRQFSNKLDRVLTHKVWGYLIFFLVLFLMFQSIFAWAEPMMDFIDLTFSALSDFVGSVLPDGILNRLITEGILPGIGGIVVFIPQIAFLFAFIAILEESGYMARAVFLMDKIMRKFGLNGKSVVPLISGVACAIPAVMATRNIDNWKDRIVTIMVTPLMSCSARLPVYTILIALVVPSTSVLGFFSLQGVALMGMYLLGFIAALLSAYVMKLIMKMKERSFFLMELPIYRMPRWKNVGITIVEKVKTFVFEAGKVILAISIVLWVLASYGPGDALTKAEETVQKESAHLNLSEEEMDDRVASYKLEHSYAGYLGKVTEPVIAPLGYDWKIGIALITSFAAREVFVGTIATIYSVGSAGEDNTTIRQRLEKEKNPKTGGPMFTTAVAFSLLVFYAFAMQCMSTIAIVYRETKGWKWPAIQLFYMSALAYLSALAVYNLLS</sequence>
<dbReference type="PROSITE" id="PS51711">
    <property type="entry name" value="G_FEOB"/>
    <property type="match status" value="1"/>
</dbReference>
<protein>
    <recommendedName>
        <fullName evidence="12 13">Ferrous iron transport protein B</fullName>
    </recommendedName>
</protein>
<evidence type="ECO:0000256" key="4">
    <source>
        <dbReference type="ARBA" id="ARBA00022496"/>
    </source>
</evidence>
<dbReference type="Proteomes" id="UP001302349">
    <property type="component" value="Chromosome"/>
</dbReference>
<dbReference type="InterPro" id="IPR006073">
    <property type="entry name" value="GTP-bd"/>
</dbReference>
<evidence type="ECO:0000256" key="5">
    <source>
        <dbReference type="ARBA" id="ARBA00022692"/>
    </source>
</evidence>
<keyword evidence="6" id="KW-0547">Nucleotide-binding</keyword>
<dbReference type="InterPro" id="IPR003373">
    <property type="entry name" value="Fe2_transport_prot-B"/>
</dbReference>
<dbReference type="NCBIfam" id="TIGR00437">
    <property type="entry name" value="feoB"/>
    <property type="match status" value="1"/>
</dbReference>
<dbReference type="NCBIfam" id="TIGR00231">
    <property type="entry name" value="small_GTP"/>
    <property type="match status" value="1"/>
</dbReference>
<dbReference type="Gene3D" id="3.40.50.300">
    <property type="entry name" value="P-loop containing nucleotide triphosphate hydrolases"/>
    <property type="match status" value="1"/>
</dbReference>
<accession>A0ABZ0IRD1</accession>
<feature type="transmembrane region" description="Helical" evidence="13">
    <location>
        <begin position="650"/>
        <end position="673"/>
    </location>
</feature>
<dbReference type="PANTHER" id="PTHR43185">
    <property type="entry name" value="FERROUS IRON TRANSPORT PROTEIN B"/>
    <property type="match status" value="1"/>
</dbReference>
<organism evidence="15 16">
    <name type="scientific">Imperialibacter roseus</name>
    <dbReference type="NCBI Taxonomy" id="1324217"/>
    <lineage>
        <taxon>Bacteria</taxon>
        <taxon>Pseudomonadati</taxon>
        <taxon>Bacteroidota</taxon>
        <taxon>Cytophagia</taxon>
        <taxon>Cytophagales</taxon>
        <taxon>Flammeovirgaceae</taxon>
        <taxon>Imperialibacter</taxon>
    </lineage>
</organism>
<comment type="subcellular location">
    <subcellularLocation>
        <location evidence="13">Cell inner membrane</location>
        <topology evidence="13">Multi-pass membrane protein</topology>
    </subcellularLocation>
    <subcellularLocation>
        <location evidence="1">Cell membrane</location>
        <topology evidence="1">Multi-pass membrane protein</topology>
    </subcellularLocation>
</comment>
<keyword evidence="9" id="KW-0406">Ion transport</keyword>
<dbReference type="PRINTS" id="PR00326">
    <property type="entry name" value="GTP1OBG"/>
</dbReference>
<dbReference type="Pfam" id="PF07670">
    <property type="entry name" value="Gate"/>
    <property type="match status" value="2"/>
</dbReference>
<evidence type="ECO:0000256" key="1">
    <source>
        <dbReference type="ARBA" id="ARBA00004651"/>
    </source>
</evidence>
<evidence type="ECO:0000256" key="3">
    <source>
        <dbReference type="ARBA" id="ARBA00022475"/>
    </source>
</evidence>
<name>A0ABZ0IRD1_9BACT</name>
<evidence type="ECO:0000256" key="10">
    <source>
        <dbReference type="ARBA" id="ARBA00023134"/>
    </source>
</evidence>
<keyword evidence="5 13" id="KW-0812">Transmembrane</keyword>
<comment type="similarity">
    <text evidence="13">Belongs to the TRAFAC class TrmE-Era-EngA-EngB-Septin-like GTPase superfamily. FeoB GTPase (TC 9.A.8) family.</text>
</comment>
<dbReference type="SUPFAM" id="SSF52540">
    <property type="entry name" value="P-loop containing nucleoside triphosphate hydrolases"/>
    <property type="match status" value="1"/>
</dbReference>
<comment type="function">
    <text evidence="13">Probable transporter of a GTP-driven Fe(2+) uptake system.</text>
</comment>
<keyword evidence="2 13" id="KW-0813">Transport</keyword>
<keyword evidence="4 13" id="KW-0410">Iron transport</keyword>
<keyword evidence="8 13" id="KW-0408">Iron</keyword>
<feature type="transmembrane region" description="Helical" evidence="13">
    <location>
        <begin position="282"/>
        <end position="303"/>
    </location>
</feature>
<dbReference type="InterPro" id="IPR027417">
    <property type="entry name" value="P-loop_NTPase"/>
</dbReference>
<evidence type="ECO:0000256" key="12">
    <source>
        <dbReference type="NCBIfam" id="TIGR00437"/>
    </source>
</evidence>
<reference evidence="15 16" key="1">
    <citation type="journal article" date="2023" name="Microbiol. Resour. Announc.">
        <title>Complete Genome Sequence of Imperialibacter roseus strain P4T.</title>
        <authorList>
            <person name="Tizabi D.R."/>
            <person name="Bachvaroff T."/>
            <person name="Hill R.T."/>
        </authorList>
    </citation>
    <scope>NUCLEOTIDE SEQUENCE [LARGE SCALE GENOMIC DNA]</scope>
    <source>
        <strain evidence="15 16">P4T</strain>
    </source>
</reference>
<gene>
    <name evidence="15" type="primary">feoB</name>
    <name evidence="15" type="ORF">RT717_26020</name>
</gene>
<keyword evidence="7 13" id="KW-1133">Transmembrane helix</keyword>
<feature type="transmembrane region" description="Helical" evidence="13">
    <location>
        <begin position="459"/>
        <end position="480"/>
    </location>
</feature>
<evidence type="ECO:0000256" key="6">
    <source>
        <dbReference type="ARBA" id="ARBA00022741"/>
    </source>
</evidence>
<proteinExistence type="inferred from homology"/>
<evidence type="ECO:0000313" key="16">
    <source>
        <dbReference type="Proteomes" id="UP001302349"/>
    </source>
</evidence>
<dbReference type="Pfam" id="PF07664">
    <property type="entry name" value="FeoB_C"/>
    <property type="match status" value="1"/>
</dbReference>
<dbReference type="InterPro" id="IPR011642">
    <property type="entry name" value="Gate_dom"/>
</dbReference>
<evidence type="ECO:0000256" key="8">
    <source>
        <dbReference type="ARBA" id="ARBA00023004"/>
    </source>
</evidence>
<dbReference type="Pfam" id="PF02421">
    <property type="entry name" value="FeoB_N"/>
    <property type="match status" value="1"/>
</dbReference>
<evidence type="ECO:0000313" key="15">
    <source>
        <dbReference type="EMBL" id="WOK06535.1"/>
    </source>
</evidence>
<feature type="transmembrane region" description="Helical" evidence="13">
    <location>
        <begin position="389"/>
        <end position="410"/>
    </location>
</feature>
<dbReference type="InterPro" id="IPR030389">
    <property type="entry name" value="G_FEOB_dom"/>
</dbReference>
<feature type="transmembrane region" description="Helical" evidence="13">
    <location>
        <begin position="431"/>
        <end position="453"/>
    </location>
</feature>
<evidence type="ECO:0000256" key="2">
    <source>
        <dbReference type="ARBA" id="ARBA00022448"/>
    </source>
</evidence>
<feature type="domain" description="FeoB-type G" evidence="14">
    <location>
        <begin position="6"/>
        <end position="173"/>
    </location>
</feature>
<keyword evidence="11 13" id="KW-0472">Membrane</keyword>
<dbReference type="PANTHER" id="PTHR43185:SF1">
    <property type="entry name" value="FE(2+) TRANSPORTER FEOB"/>
    <property type="match status" value="1"/>
</dbReference>
<keyword evidence="3" id="KW-1003">Cell membrane</keyword>
<dbReference type="InterPro" id="IPR005225">
    <property type="entry name" value="Small_GTP-bd"/>
</dbReference>
<dbReference type="RefSeq" id="WP_317489251.1">
    <property type="nucleotide sequence ID" value="NZ_CP136051.1"/>
</dbReference>
<evidence type="ECO:0000256" key="11">
    <source>
        <dbReference type="ARBA" id="ARBA00023136"/>
    </source>
</evidence>
<dbReference type="InterPro" id="IPR050860">
    <property type="entry name" value="FeoB_GTPase"/>
</dbReference>